<reference evidence="1 2" key="1">
    <citation type="journal article" date="2011" name="Nat. Biotechnol.">
        <title>Comparative genomic analysis of the thermophilic biomass-degrading fungi Myceliophthora thermophila and Thielavia terrestris.</title>
        <authorList>
            <person name="Berka R.M."/>
            <person name="Grigoriev I.V."/>
            <person name="Otillar R."/>
            <person name="Salamov A."/>
            <person name="Grimwood J."/>
            <person name="Reid I."/>
            <person name="Ishmael N."/>
            <person name="John T."/>
            <person name="Darmond C."/>
            <person name="Moisan M.-C."/>
            <person name="Henrissat B."/>
            <person name="Coutinho P.M."/>
            <person name="Lombard V."/>
            <person name="Natvig D.O."/>
            <person name="Lindquist E."/>
            <person name="Schmutz J."/>
            <person name="Lucas S."/>
            <person name="Harris P."/>
            <person name="Powlowski J."/>
            <person name="Bellemare A."/>
            <person name="Taylor D."/>
            <person name="Butler G."/>
            <person name="de Vries R.P."/>
            <person name="Allijn I.E."/>
            <person name="van den Brink J."/>
            <person name="Ushinsky S."/>
            <person name="Storms R."/>
            <person name="Powell A.J."/>
            <person name="Paulsen I.T."/>
            <person name="Elbourne L.D.H."/>
            <person name="Baker S.E."/>
            <person name="Magnuson J."/>
            <person name="LaBoissiere S."/>
            <person name="Clutterbuck A.J."/>
            <person name="Martinez D."/>
            <person name="Wogulis M."/>
            <person name="de Leon A.L."/>
            <person name="Rey M.W."/>
            <person name="Tsang A."/>
        </authorList>
    </citation>
    <scope>NUCLEOTIDE SEQUENCE [LARGE SCALE GENOMIC DNA]</scope>
    <source>
        <strain evidence="2">ATCC 38088 / NRRL 8126</strain>
    </source>
</reference>
<name>G2QXH4_THETT</name>
<evidence type="ECO:0000313" key="1">
    <source>
        <dbReference type="EMBL" id="AEO63999.1"/>
    </source>
</evidence>
<dbReference type="KEGG" id="ttt:THITE_157914"/>
<organism evidence="1 2">
    <name type="scientific">Thermothielavioides terrestris (strain ATCC 38088 / NRRL 8126)</name>
    <name type="common">Thielavia terrestris</name>
    <dbReference type="NCBI Taxonomy" id="578455"/>
    <lineage>
        <taxon>Eukaryota</taxon>
        <taxon>Fungi</taxon>
        <taxon>Dikarya</taxon>
        <taxon>Ascomycota</taxon>
        <taxon>Pezizomycotina</taxon>
        <taxon>Sordariomycetes</taxon>
        <taxon>Sordariomycetidae</taxon>
        <taxon>Sordariales</taxon>
        <taxon>Chaetomiaceae</taxon>
        <taxon>Thermothielavioides</taxon>
        <taxon>Thermothielavioides terrestris</taxon>
    </lineage>
</organism>
<dbReference type="GeneID" id="11517681"/>
<evidence type="ECO:0000313" key="2">
    <source>
        <dbReference type="Proteomes" id="UP000008181"/>
    </source>
</evidence>
<gene>
    <name evidence="1" type="ORF">THITE_157914</name>
</gene>
<keyword evidence="2" id="KW-1185">Reference proteome</keyword>
<dbReference type="HOGENOM" id="CLU_2672849_0_0_1"/>
<proteinExistence type="predicted"/>
<protein>
    <submittedName>
        <fullName evidence="1">Uncharacterized protein</fullName>
    </submittedName>
</protein>
<dbReference type="RefSeq" id="XP_003650335.1">
    <property type="nucleotide sequence ID" value="XM_003650287.1"/>
</dbReference>
<dbReference type="Proteomes" id="UP000008181">
    <property type="component" value="Chromosome 1"/>
</dbReference>
<dbReference type="AlphaFoldDB" id="G2QXH4"/>
<dbReference type="EMBL" id="CP003009">
    <property type="protein sequence ID" value="AEO63999.1"/>
    <property type="molecule type" value="Genomic_DNA"/>
</dbReference>
<sequence>MEIVDFAECLKQVNGKLQFHYVQAGLCSHRHRATLMETVNFRSLNKCTSISSNGRQSVAEEELRAGLDGLLDEIR</sequence>
<accession>G2QXH4</accession>